<evidence type="ECO:0000313" key="9">
    <source>
        <dbReference type="Proteomes" id="UP001491310"/>
    </source>
</evidence>
<evidence type="ECO:0000256" key="5">
    <source>
        <dbReference type="HAMAP-Rule" id="MF_03174"/>
    </source>
</evidence>
<comment type="catalytic activity">
    <reaction evidence="5 6">
        <text>Release of N-terminal amino acids, preferentially methionine, from peptides and arylamides.</text>
        <dbReference type="EC" id="3.4.11.18"/>
    </reaction>
</comment>
<feature type="binding site" evidence="5">
    <location>
        <position position="161"/>
    </location>
    <ligand>
        <name>a divalent metal cation</name>
        <dbReference type="ChEBI" id="CHEBI:60240"/>
        <label>1</label>
    </ligand>
</feature>
<feature type="binding site" evidence="5">
    <location>
        <position position="287"/>
    </location>
    <ligand>
        <name>a divalent metal cation</name>
        <dbReference type="ChEBI" id="CHEBI:60240"/>
        <label>1</label>
    </ligand>
</feature>
<organism evidence="8 9">
    <name type="scientific">Coccomyxa subellipsoidea</name>
    <dbReference type="NCBI Taxonomy" id="248742"/>
    <lineage>
        <taxon>Eukaryota</taxon>
        <taxon>Viridiplantae</taxon>
        <taxon>Chlorophyta</taxon>
        <taxon>core chlorophytes</taxon>
        <taxon>Trebouxiophyceae</taxon>
        <taxon>Trebouxiophyceae incertae sedis</taxon>
        <taxon>Coccomyxaceae</taxon>
        <taxon>Coccomyxa</taxon>
    </lineage>
</organism>
<sequence length="307" mass="33651">MIAAQNAIEKLLSIREKPSLSTSAPLRPHKVSPRLAVPQHIPRPPYVDTGENPWFDGIQVHDGEGVQKMKAAGRLAADVLEHAGSLVKAGVTTDEIDKAVHQMIIDNGAYPSPLTYGNFPKSVCTSVNECVCHGIPDARPLVEGDIINIDVTVYLDGHHGDTSRMFYVGNVDKKAQQLCEVTQFAMESAIAECGPGVPIRHIGKVIHAIADKHKYGVVKEFVGHGVGKVFHSAPHVMHCRNNEPGVMQPGQTFTIEPMLTEGDIAWKMWKDQWTVVTKDGGRTAQFEHTILITKTGHEVLTTWPSKR</sequence>
<dbReference type="InterPro" id="IPR002467">
    <property type="entry name" value="Pept_M24A_MAP1"/>
</dbReference>
<comment type="function">
    <text evidence="6">Cotranslationally removes the N-terminal methionine from nascent proteins. The N-terminal methionine is often cleaved when the second residue in the primary sequence is small and uncharged (Met-Ala-, Cys, Gly, Pro, Ser, Thr, or Val).</text>
</comment>
<accession>A0ABR2YQS6</accession>
<keyword evidence="3 5" id="KW-0479">Metal-binding</keyword>
<keyword evidence="9" id="KW-1185">Reference proteome</keyword>
<dbReference type="Pfam" id="PF00557">
    <property type="entry name" value="Peptidase_M24"/>
    <property type="match status" value="1"/>
</dbReference>
<dbReference type="Gene3D" id="3.90.230.10">
    <property type="entry name" value="Creatinase/methionine aminopeptidase superfamily"/>
    <property type="match status" value="1"/>
</dbReference>
<dbReference type="EMBL" id="JALJOT010000006">
    <property type="protein sequence ID" value="KAK9909314.1"/>
    <property type="molecule type" value="Genomic_DNA"/>
</dbReference>
<evidence type="ECO:0000256" key="6">
    <source>
        <dbReference type="RuleBase" id="RU003653"/>
    </source>
</evidence>
<protein>
    <recommendedName>
        <fullName evidence="6">Methionine aminopeptidase</fullName>
        <ecNumber evidence="6">3.4.11.18</ecNumber>
    </recommendedName>
</protein>
<dbReference type="SUPFAM" id="SSF55920">
    <property type="entry name" value="Creatinase/aminopeptidase"/>
    <property type="match status" value="1"/>
</dbReference>
<name>A0ABR2YQS6_9CHLO</name>
<reference evidence="8 9" key="1">
    <citation type="journal article" date="2024" name="Nat. Commun.">
        <title>Phylogenomics reveals the evolutionary origins of lichenization in chlorophyte algae.</title>
        <authorList>
            <person name="Puginier C."/>
            <person name="Libourel C."/>
            <person name="Otte J."/>
            <person name="Skaloud P."/>
            <person name="Haon M."/>
            <person name="Grisel S."/>
            <person name="Petersen M."/>
            <person name="Berrin J.G."/>
            <person name="Delaux P.M."/>
            <person name="Dal Grande F."/>
            <person name="Keller J."/>
        </authorList>
    </citation>
    <scope>NUCLEOTIDE SEQUENCE [LARGE SCALE GENOMIC DNA]</scope>
    <source>
        <strain evidence="8 9">SAG 216-7</strain>
    </source>
</reference>
<evidence type="ECO:0000256" key="3">
    <source>
        <dbReference type="ARBA" id="ARBA00022723"/>
    </source>
</evidence>
<evidence type="ECO:0000259" key="7">
    <source>
        <dbReference type="Pfam" id="PF00557"/>
    </source>
</evidence>
<evidence type="ECO:0000256" key="2">
    <source>
        <dbReference type="ARBA" id="ARBA00022670"/>
    </source>
</evidence>
<keyword evidence="2 5" id="KW-0645">Protease</keyword>
<dbReference type="EC" id="3.4.11.18" evidence="6"/>
<dbReference type="InterPro" id="IPR000994">
    <property type="entry name" value="Pept_M24"/>
</dbReference>
<feature type="binding site" evidence="5">
    <location>
        <position position="231"/>
    </location>
    <ligand>
        <name>substrate</name>
    </ligand>
</feature>
<comment type="cofactor">
    <cofactor evidence="5">
        <name>Co(2+)</name>
        <dbReference type="ChEBI" id="CHEBI:48828"/>
    </cofactor>
    <cofactor evidence="5">
        <name>Zn(2+)</name>
        <dbReference type="ChEBI" id="CHEBI:29105"/>
    </cofactor>
    <cofactor evidence="5">
        <name>Mn(2+)</name>
        <dbReference type="ChEBI" id="CHEBI:29035"/>
    </cofactor>
    <cofactor evidence="5">
        <name>Fe(2+)</name>
        <dbReference type="ChEBI" id="CHEBI:29033"/>
    </cofactor>
    <text evidence="5">Binds 2 divalent metal cations per subunit. Has a high-affinity and a low affinity metal-binding site. The true nature of the physiological cofactor is under debate. The enzyme is active with cobalt, zinc, manganese or divalent iron ions. Most likely, methionine aminopeptidases function as mononuclear Fe(2+)-metalloproteases under physiological conditions, and the catalytically relevant metal-binding site has been assigned to the histidine-containing high-affinity site.</text>
</comment>
<feature type="binding site" evidence="5">
    <location>
        <position position="150"/>
    </location>
    <ligand>
        <name>a divalent metal cation</name>
        <dbReference type="ChEBI" id="CHEBI:60240"/>
        <label>1</label>
    </ligand>
</feature>
<feature type="domain" description="Peptidase M24" evidence="7">
    <location>
        <begin position="67"/>
        <end position="294"/>
    </location>
</feature>
<gene>
    <name evidence="8" type="ORF">WJX75_000405</name>
</gene>
<proteinExistence type="inferred from homology"/>
<dbReference type="Proteomes" id="UP001491310">
    <property type="component" value="Unassembled WGS sequence"/>
</dbReference>
<dbReference type="InterPro" id="IPR036005">
    <property type="entry name" value="Creatinase/aminopeptidase-like"/>
</dbReference>
<comment type="similarity">
    <text evidence="5">Belongs to the peptidase M24A family. Methionine aminopeptidase type 1 subfamily.</text>
</comment>
<comment type="caution">
    <text evidence="8">The sequence shown here is derived from an EMBL/GenBank/DDBJ whole genome shotgun (WGS) entry which is preliminary data.</text>
</comment>
<dbReference type="PANTHER" id="PTHR43330:SF8">
    <property type="entry name" value="METHIONINE AMINOPEPTIDASE 1D, MITOCHONDRIAL"/>
    <property type="match status" value="1"/>
</dbReference>
<dbReference type="PANTHER" id="PTHR43330">
    <property type="entry name" value="METHIONINE AMINOPEPTIDASE"/>
    <property type="match status" value="1"/>
</dbReference>
<keyword evidence="4 5" id="KW-0378">Hydrolase</keyword>
<feature type="binding site" evidence="5">
    <location>
        <position position="133"/>
    </location>
    <ligand>
        <name>substrate</name>
    </ligand>
</feature>
<feature type="binding site" evidence="5">
    <location>
        <position position="256"/>
    </location>
    <ligand>
        <name>a divalent metal cation</name>
        <dbReference type="ChEBI" id="CHEBI:60240"/>
        <label>2</label>
        <note>catalytic</note>
    </ligand>
</feature>
<feature type="binding site" evidence="5">
    <location>
        <position position="161"/>
    </location>
    <ligand>
        <name>a divalent metal cation</name>
        <dbReference type="ChEBI" id="CHEBI:60240"/>
        <label>2</label>
        <note>catalytic</note>
    </ligand>
</feature>
<keyword evidence="1 5" id="KW-0031">Aminopeptidase</keyword>
<feature type="binding site" evidence="5">
    <location>
        <position position="287"/>
    </location>
    <ligand>
        <name>a divalent metal cation</name>
        <dbReference type="ChEBI" id="CHEBI:60240"/>
        <label>2</label>
        <note>catalytic</note>
    </ligand>
</feature>
<dbReference type="HAMAP" id="MF_01974">
    <property type="entry name" value="MetAP_1"/>
    <property type="match status" value="1"/>
</dbReference>
<dbReference type="PRINTS" id="PR00599">
    <property type="entry name" value="MAPEPTIDASE"/>
</dbReference>
<evidence type="ECO:0000256" key="4">
    <source>
        <dbReference type="ARBA" id="ARBA00022801"/>
    </source>
</evidence>
<feature type="binding site" evidence="5">
    <location>
        <position position="224"/>
    </location>
    <ligand>
        <name>a divalent metal cation</name>
        <dbReference type="ChEBI" id="CHEBI:60240"/>
        <label>2</label>
        <note>catalytic</note>
    </ligand>
</feature>
<dbReference type="NCBIfam" id="TIGR00500">
    <property type="entry name" value="met_pdase_I"/>
    <property type="match status" value="1"/>
</dbReference>
<dbReference type="InterPro" id="IPR001714">
    <property type="entry name" value="Pept_M24_MAP"/>
</dbReference>
<evidence type="ECO:0000313" key="8">
    <source>
        <dbReference type="EMBL" id="KAK9909314.1"/>
    </source>
</evidence>
<dbReference type="CDD" id="cd01086">
    <property type="entry name" value="MetAP1"/>
    <property type="match status" value="1"/>
</dbReference>
<evidence type="ECO:0000256" key="1">
    <source>
        <dbReference type="ARBA" id="ARBA00022438"/>
    </source>
</evidence>